<keyword evidence="5" id="KW-0472">Membrane</keyword>
<comment type="caution">
    <text evidence="7">The sequence shown here is derived from an EMBL/GenBank/DDBJ whole genome shotgun (WGS) entry which is preliminary data.</text>
</comment>
<dbReference type="GO" id="GO:0015137">
    <property type="term" value="F:citrate transmembrane transporter activity"/>
    <property type="evidence" value="ECO:0007669"/>
    <property type="project" value="TreeGrafter"/>
</dbReference>
<dbReference type="GO" id="GO:0016020">
    <property type="term" value="C:membrane"/>
    <property type="evidence" value="ECO:0007669"/>
    <property type="project" value="UniProtKB-SubCell"/>
</dbReference>
<name>A0A2U1N461_ARTAN</name>
<evidence type="ECO:0000313" key="8">
    <source>
        <dbReference type="Proteomes" id="UP000245207"/>
    </source>
</evidence>
<proteinExistence type="inferred from homology"/>
<keyword evidence="4" id="KW-1133">Transmembrane helix</keyword>
<dbReference type="OrthoDB" id="1710033at2759"/>
<keyword evidence="6" id="KW-0175">Coiled coil</keyword>
<evidence type="ECO:0000256" key="6">
    <source>
        <dbReference type="SAM" id="Coils"/>
    </source>
</evidence>
<feature type="coiled-coil region" evidence="6">
    <location>
        <begin position="125"/>
        <end position="159"/>
    </location>
</feature>
<comment type="subcellular location">
    <subcellularLocation>
        <location evidence="1">Membrane</location>
        <topology evidence="1">Multi-pass membrane protein</topology>
    </subcellularLocation>
</comment>
<dbReference type="InterPro" id="IPR044644">
    <property type="entry name" value="DinF-like"/>
</dbReference>
<keyword evidence="8" id="KW-1185">Reference proteome</keyword>
<evidence type="ECO:0000256" key="1">
    <source>
        <dbReference type="ARBA" id="ARBA00004141"/>
    </source>
</evidence>
<sequence length="229" mass="25037">MAEDGAVAPVERKWTHPIFVFFKDVRLVLKMDSLGKEILIIAVPAAMAFAADPVVSLIDTAFIGHIGPVEIAAVGVSISIFNQVSKVAIFPLVSITTSFVAEVETIERLNSKLPKDENMKKTSMIKEETQELMKDDVKLENLENGSKVLDEKNELALEDGSKTSPGRHLIVTKTTPNMLKFKREKRNIPSASTALLFGVVLDLLETGNEIIGSGLVFDPDFVCGLQDLN</sequence>
<evidence type="ECO:0000313" key="7">
    <source>
        <dbReference type="EMBL" id="PWA68308.1"/>
    </source>
</evidence>
<keyword evidence="3" id="KW-0812">Transmembrane</keyword>
<dbReference type="PANTHER" id="PTHR42893:SF11">
    <property type="entry name" value="PROTEIN DETOXIFICATION 43"/>
    <property type="match status" value="1"/>
</dbReference>
<dbReference type="EMBL" id="PKPP01003663">
    <property type="protein sequence ID" value="PWA68308.1"/>
    <property type="molecule type" value="Genomic_DNA"/>
</dbReference>
<gene>
    <name evidence="7" type="ORF">CTI12_AA308700</name>
</gene>
<protein>
    <submittedName>
        <fullName evidence="7">Multi antimicrobial extrusion protein</fullName>
    </submittedName>
</protein>
<dbReference type="PANTHER" id="PTHR42893">
    <property type="entry name" value="PROTEIN DETOXIFICATION 44, CHLOROPLASTIC-RELATED"/>
    <property type="match status" value="1"/>
</dbReference>
<evidence type="ECO:0000256" key="2">
    <source>
        <dbReference type="ARBA" id="ARBA00010199"/>
    </source>
</evidence>
<dbReference type="STRING" id="35608.A0A2U1N461"/>
<evidence type="ECO:0000256" key="5">
    <source>
        <dbReference type="ARBA" id="ARBA00023136"/>
    </source>
</evidence>
<evidence type="ECO:0000256" key="4">
    <source>
        <dbReference type="ARBA" id="ARBA00022989"/>
    </source>
</evidence>
<accession>A0A2U1N461</accession>
<organism evidence="7 8">
    <name type="scientific">Artemisia annua</name>
    <name type="common">Sweet wormwood</name>
    <dbReference type="NCBI Taxonomy" id="35608"/>
    <lineage>
        <taxon>Eukaryota</taxon>
        <taxon>Viridiplantae</taxon>
        <taxon>Streptophyta</taxon>
        <taxon>Embryophyta</taxon>
        <taxon>Tracheophyta</taxon>
        <taxon>Spermatophyta</taxon>
        <taxon>Magnoliopsida</taxon>
        <taxon>eudicotyledons</taxon>
        <taxon>Gunneridae</taxon>
        <taxon>Pentapetalae</taxon>
        <taxon>asterids</taxon>
        <taxon>campanulids</taxon>
        <taxon>Asterales</taxon>
        <taxon>Asteraceae</taxon>
        <taxon>Asteroideae</taxon>
        <taxon>Anthemideae</taxon>
        <taxon>Artemisiinae</taxon>
        <taxon>Artemisia</taxon>
    </lineage>
</organism>
<comment type="similarity">
    <text evidence="2">Belongs to the multi antimicrobial extrusion (MATE) (TC 2.A.66.1) family.</text>
</comment>
<reference evidence="7 8" key="1">
    <citation type="journal article" date="2018" name="Mol. Plant">
        <title>The genome of Artemisia annua provides insight into the evolution of Asteraceae family and artemisinin biosynthesis.</title>
        <authorList>
            <person name="Shen Q."/>
            <person name="Zhang L."/>
            <person name="Liao Z."/>
            <person name="Wang S."/>
            <person name="Yan T."/>
            <person name="Shi P."/>
            <person name="Liu M."/>
            <person name="Fu X."/>
            <person name="Pan Q."/>
            <person name="Wang Y."/>
            <person name="Lv Z."/>
            <person name="Lu X."/>
            <person name="Zhang F."/>
            <person name="Jiang W."/>
            <person name="Ma Y."/>
            <person name="Chen M."/>
            <person name="Hao X."/>
            <person name="Li L."/>
            <person name="Tang Y."/>
            <person name="Lv G."/>
            <person name="Zhou Y."/>
            <person name="Sun X."/>
            <person name="Brodelius P.E."/>
            <person name="Rose J.K.C."/>
            <person name="Tang K."/>
        </authorList>
    </citation>
    <scope>NUCLEOTIDE SEQUENCE [LARGE SCALE GENOMIC DNA]</scope>
    <source>
        <strain evidence="8">cv. Huhao1</strain>
        <tissue evidence="7">Leaf</tissue>
    </source>
</reference>
<evidence type="ECO:0000256" key="3">
    <source>
        <dbReference type="ARBA" id="ARBA00022692"/>
    </source>
</evidence>
<dbReference type="AlphaFoldDB" id="A0A2U1N461"/>
<dbReference type="Proteomes" id="UP000245207">
    <property type="component" value="Unassembled WGS sequence"/>
</dbReference>